<gene>
    <name evidence="1" type="ORF">PtrM4_084650</name>
</gene>
<name>A0A5M9LI52_9PLEO</name>
<evidence type="ECO:0000313" key="2">
    <source>
        <dbReference type="Proteomes" id="UP000245464"/>
    </source>
</evidence>
<protein>
    <submittedName>
        <fullName evidence="1">Uncharacterized protein</fullName>
    </submittedName>
</protein>
<accession>A0A5M9LI52</accession>
<dbReference type="Proteomes" id="UP000245464">
    <property type="component" value="Chromosome 3"/>
</dbReference>
<dbReference type="EMBL" id="NQIK02000003">
    <property type="protein sequence ID" value="KAF7573560.1"/>
    <property type="molecule type" value="Genomic_DNA"/>
</dbReference>
<evidence type="ECO:0000313" key="1">
    <source>
        <dbReference type="EMBL" id="KAF7573560.1"/>
    </source>
</evidence>
<dbReference type="RefSeq" id="XP_065963582.1">
    <property type="nucleotide sequence ID" value="XM_066106644.1"/>
</dbReference>
<reference evidence="1" key="1">
    <citation type="journal article" date="2018" name="BMC Genomics">
        <title>Comparative genomics of the wheat fungal pathogen Pyrenophora tritici-repentis reveals chromosomal variations and genome plasticity.</title>
        <authorList>
            <person name="Moolhuijzen P."/>
            <person name="See P.T."/>
            <person name="Hane J.K."/>
            <person name="Shi G."/>
            <person name="Liu Z."/>
            <person name="Oliver R.P."/>
            <person name="Moffat C.S."/>
        </authorList>
    </citation>
    <scope>NUCLEOTIDE SEQUENCE [LARGE SCALE GENOMIC DNA]</scope>
    <source>
        <strain evidence="1">M4</strain>
    </source>
</reference>
<proteinExistence type="predicted"/>
<comment type="caution">
    <text evidence="1">The sequence shown here is derived from an EMBL/GenBank/DDBJ whole genome shotgun (WGS) entry which is preliminary data.</text>
</comment>
<sequence length="83" mass="8861">MHFTVVALLAILAPFTAAQRSRFLPAGCKVLGPDCPSRQTSCTWYCGDPKEVFKNAATNVGVCYNYGPAGRAKPGKTSYCGTQ</sequence>
<dbReference type="GeneID" id="90956093"/>
<dbReference type="KEGG" id="ptrr:90956093"/>
<dbReference type="AlphaFoldDB" id="A0A5M9LI52"/>
<organism evidence="1 2">
    <name type="scientific">Pyrenophora tritici-repentis</name>
    <dbReference type="NCBI Taxonomy" id="45151"/>
    <lineage>
        <taxon>Eukaryota</taxon>
        <taxon>Fungi</taxon>
        <taxon>Dikarya</taxon>
        <taxon>Ascomycota</taxon>
        <taxon>Pezizomycotina</taxon>
        <taxon>Dothideomycetes</taxon>
        <taxon>Pleosporomycetidae</taxon>
        <taxon>Pleosporales</taxon>
        <taxon>Pleosporineae</taxon>
        <taxon>Pleosporaceae</taxon>
        <taxon>Pyrenophora</taxon>
    </lineage>
</organism>